<feature type="domain" description="Phthiocerol/phthiodiolone dimycocerosyl transferase C-terminal" evidence="12">
    <location>
        <begin position="194"/>
        <end position="377"/>
    </location>
</feature>
<dbReference type="EMBL" id="SMKZ01000013">
    <property type="protein sequence ID" value="TDE10609.1"/>
    <property type="molecule type" value="Genomic_DNA"/>
</dbReference>
<keyword evidence="14" id="KW-1185">Reference proteome</keyword>
<gene>
    <name evidence="13" type="ORF">E1269_11035</name>
</gene>
<evidence type="ECO:0000313" key="14">
    <source>
        <dbReference type="Proteomes" id="UP000294739"/>
    </source>
</evidence>
<reference evidence="13 14" key="1">
    <citation type="submission" date="2019-03" db="EMBL/GenBank/DDBJ databases">
        <title>Draft genome sequences of novel Actinobacteria.</title>
        <authorList>
            <person name="Sahin N."/>
            <person name="Ay H."/>
            <person name="Saygin H."/>
        </authorList>
    </citation>
    <scope>NUCLEOTIDE SEQUENCE [LARGE SCALE GENOMIC DNA]</scope>
    <source>
        <strain evidence="13 14">5K138</strain>
    </source>
</reference>
<evidence type="ECO:0000256" key="10">
    <source>
        <dbReference type="ARBA" id="ARBA00032317"/>
    </source>
</evidence>
<comment type="similarity">
    <text evidence="4">Belongs to the acyltransferase PapA5 family.</text>
</comment>
<dbReference type="RefSeq" id="WP_131894341.1">
    <property type="nucleotide sequence ID" value="NZ_SMKZ01000013.1"/>
</dbReference>
<accession>A0A4R5DAI7</accession>
<organism evidence="13 14">
    <name type="scientific">Jiangella asiatica</name>
    <dbReference type="NCBI Taxonomy" id="2530372"/>
    <lineage>
        <taxon>Bacteria</taxon>
        <taxon>Bacillati</taxon>
        <taxon>Actinomycetota</taxon>
        <taxon>Actinomycetes</taxon>
        <taxon>Jiangellales</taxon>
        <taxon>Jiangellaceae</taxon>
        <taxon>Jiangella</taxon>
    </lineage>
</organism>
<dbReference type="Pfam" id="PF16911">
    <property type="entry name" value="PapA_C"/>
    <property type="match status" value="1"/>
</dbReference>
<proteinExistence type="inferred from homology"/>
<dbReference type="InParanoid" id="A0A4R5DAI7"/>
<sequence>MAMPEICRYLDDIETVFLRNVSPPIQVAEIEGEVDVSSLACAYELVCVRYPVLKARIRSDRERFLLEVDPDHRPGIVVRDGDMETLRKLADSSWDPGNGVAELSIVRDRRFVYVALRADHAVIDGLNWTATFAELWRLYSAIVEGTEVSIQTTRSLPAAPLELFTERGWNVTAVGPPTGAGDEESGPELCDVVDERVRFGREITAALPVVARQHGTSVHGLVCGALLLAMRRQAPPASSAHYGWMSCTSLVDLRKHLSPPVGVDEAVGMLGTHVANVVVTVASDPIAIGSQVKAQLTTALQERAVRPMWELRAEGTRDQQRSADLPGLSITNLGRVPRFEQPPGMVITDWLRVFKSRDHMSHRPLFVVYTYDGHLSILGRYSASVYSPQDRQRMSKAIEIQVSALAG</sequence>
<evidence type="ECO:0000313" key="13">
    <source>
        <dbReference type="EMBL" id="TDE10609.1"/>
    </source>
</evidence>
<comment type="caution">
    <text evidence="13">The sequence shown here is derived from an EMBL/GenBank/DDBJ whole genome shotgun (WGS) entry which is preliminary data.</text>
</comment>
<evidence type="ECO:0000256" key="5">
    <source>
        <dbReference type="ARBA" id="ARBA00012866"/>
    </source>
</evidence>
<evidence type="ECO:0000259" key="12">
    <source>
        <dbReference type="Pfam" id="PF16911"/>
    </source>
</evidence>
<dbReference type="InterPro" id="IPR031641">
    <property type="entry name" value="PapA_C"/>
</dbReference>
<evidence type="ECO:0000256" key="7">
    <source>
        <dbReference type="ARBA" id="ARBA00022679"/>
    </source>
</evidence>
<evidence type="ECO:0000256" key="4">
    <source>
        <dbReference type="ARBA" id="ARBA00006558"/>
    </source>
</evidence>
<comment type="catalytic activity">
    <reaction evidence="1">
        <text>2 a mycocerosyl-[mycocerosic acid synthase] + a phthiocerol = a dimycocerosyl phthiocerol + 2 holo-[mycocerosic acid synthase].</text>
        <dbReference type="EC" id="2.3.1.282"/>
    </reaction>
</comment>
<dbReference type="InterPro" id="IPR023213">
    <property type="entry name" value="CAT-like_dom_sf"/>
</dbReference>
<evidence type="ECO:0000256" key="11">
    <source>
        <dbReference type="ARBA" id="ARBA00033407"/>
    </source>
</evidence>
<evidence type="ECO:0000256" key="3">
    <source>
        <dbReference type="ARBA" id="ARBA00001907"/>
    </source>
</evidence>
<keyword evidence="7" id="KW-0808">Transferase</keyword>
<keyword evidence="8" id="KW-0012">Acyltransferase</keyword>
<dbReference type="Gene3D" id="3.30.559.10">
    <property type="entry name" value="Chloramphenicol acetyltransferase-like domain"/>
    <property type="match status" value="1"/>
</dbReference>
<dbReference type="GO" id="GO:0016746">
    <property type="term" value="F:acyltransferase activity"/>
    <property type="evidence" value="ECO:0007669"/>
    <property type="project" value="UniProtKB-KW"/>
</dbReference>
<dbReference type="EC" id="2.3.1.282" evidence="5"/>
<dbReference type="SUPFAM" id="SSF52777">
    <property type="entry name" value="CoA-dependent acyltransferases"/>
    <property type="match status" value="2"/>
</dbReference>
<comment type="catalytic activity">
    <reaction evidence="3">
        <text>2 a mycocerosyl-[mycocerosic acid synthase] + a phthiodiolone = a dimycocerosyl phthiodiolone + 2 holo-[mycocerosic acid synthase].</text>
        <dbReference type="EC" id="2.3.1.282"/>
    </reaction>
</comment>
<evidence type="ECO:0000256" key="8">
    <source>
        <dbReference type="ARBA" id="ARBA00023315"/>
    </source>
</evidence>
<protein>
    <recommendedName>
        <fullName evidence="6">Phthiocerol/phthiodiolone dimycocerosyl transferase</fullName>
        <ecNumber evidence="5">2.3.1.282</ecNumber>
    </recommendedName>
    <alternativeName>
        <fullName evidence="11">Acyltransferase PapA5</fullName>
    </alternativeName>
    <alternativeName>
        <fullName evidence="9">Phthiocerol/phthiodiolone O-acyltransferase</fullName>
    </alternativeName>
    <alternativeName>
        <fullName evidence="10">Polyketide synthase-associated protein A5</fullName>
    </alternativeName>
</protein>
<evidence type="ECO:0000256" key="1">
    <source>
        <dbReference type="ARBA" id="ARBA00000026"/>
    </source>
</evidence>
<name>A0A4R5DAI7_9ACTN</name>
<evidence type="ECO:0000256" key="2">
    <source>
        <dbReference type="ARBA" id="ARBA00000625"/>
    </source>
</evidence>
<dbReference type="Gene3D" id="3.30.559.30">
    <property type="entry name" value="Nonribosomal peptide synthetase, condensation domain"/>
    <property type="match status" value="1"/>
</dbReference>
<comment type="catalytic activity">
    <reaction evidence="2">
        <text>2 a mycocerosyl-[mycocerosic acid synthase] + a phenolphthiocerol = a dimycocerosyl phenolphthiocerol + 2 holo-[mycocerosic acid synthase].</text>
        <dbReference type="EC" id="2.3.1.282"/>
    </reaction>
</comment>
<dbReference type="Proteomes" id="UP000294739">
    <property type="component" value="Unassembled WGS sequence"/>
</dbReference>
<evidence type="ECO:0000256" key="6">
    <source>
        <dbReference type="ARBA" id="ARBA00013449"/>
    </source>
</evidence>
<dbReference type="OrthoDB" id="3318646at2"/>
<evidence type="ECO:0000256" key="9">
    <source>
        <dbReference type="ARBA" id="ARBA00030465"/>
    </source>
</evidence>
<dbReference type="AlphaFoldDB" id="A0A4R5DAI7"/>